<evidence type="ECO:0000313" key="2">
    <source>
        <dbReference type="EMBL" id="AFK72794.1"/>
    </source>
</evidence>
<name>I3V4X3_PSEPU</name>
<dbReference type="Proteomes" id="UP000005268">
    <property type="component" value="Chromosome"/>
</dbReference>
<organism evidence="2 3">
    <name type="scientific">Pseudomonas putida ND6</name>
    <dbReference type="NCBI Taxonomy" id="231023"/>
    <lineage>
        <taxon>Bacteria</taxon>
        <taxon>Pseudomonadati</taxon>
        <taxon>Pseudomonadota</taxon>
        <taxon>Gammaproteobacteria</taxon>
        <taxon>Pseudomonadales</taxon>
        <taxon>Pseudomonadaceae</taxon>
        <taxon>Pseudomonas</taxon>
    </lineage>
</organism>
<feature type="region of interest" description="Disordered" evidence="1">
    <location>
        <begin position="135"/>
        <end position="160"/>
    </location>
</feature>
<gene>
    <name evidence="2" type="ORF">YSA_11114</name>
</gene>
<dbReference type="HOGENOM" id="CLU_139773_0_0_6"/>
<sequence>MAQHYGRRGITGQQAAMGLDAPGNLDGLPVAVGQVNVGVVGHWPVPVGKGRRAAGPPSSVSLAGIARLGDGGSGNAGPFPRQCFDHSMEYECTPVENRLKAAAINGLIPRLSQLVLQDEPPAVYFLRWAQGDRQDHAAGGRHSSVTAGREQGDPPLRKKE</sequence>
<feature type="compositionally biased region" description="Basic and acidic residues" evidence="1">
    <location>
        <begin position="150"/>
        <end position="160"/>
    </location>
</feature>
<protein>
    <submittedName>
        <fullName evidence="2">Uncharacterized protein</fullName>
    </submittedName>
</protein>
<dbReference type="EMBL" id="CP003588">
    <property type="protein sequence ID" value="AFK72794.1"/>
    <property type="molecule type" value="Genomic_DNA"/>
</dbReference>
<reference evidence="2 3" key="1">
    <citation type="journal article" date="2012" name="J. Bacteriol.">
        <title>Complete Genome Sequence of the Naphthalene-Degrading Pseudomonas putida Strain ND6.</title>
        <authorList>
            <person name="Li S."/>
            <person name="Zhao H."/>
            <person name="Li Y."/>
            <person name="Niu S."/>
            <person name="Cai B."/>
        </authorList>
    </citation>
    <scope>NUCLEOTIDE SEQUENCE [LARGE SCALE GENOMIC DNA]</scope>
    <source>
        <strain evidence="2 3">ND6</strain>
    </source>
</reference>
<dbReference type="AlphaFoldDB" id="I3V4X3"/>
<evidence type="ECO:0000313" key="3">
    <source>
        <dbReference type="Proteomes" id="UP000005268"/>
    </source>
</evidence>
<dbReference type="KEGG" id="ppi:YSA_11114"/>
<evidence type="ECO:0000256" key="1">
    <source>
        <dbReference type="SAM" id="MobiDB-lite"/>
    </source>
</evidence>
<proteinExistence type="predicted"/>
<accession>I3V4X3</accession>